<name>A0ABN7W5F3_GIGMA</name>
<organism evidence="1 2">
    <name type="scientific">Gigaspora margarita</name>
    <dbReference type="NCBI Taxonomy" id="4874"/>
    <lineage>
        <taxon>Eukaryota</taxon>
        <taxon>Fungi</taxon>
        <taxon>Fungi incertae sedis</taxon>
        <taxon>Mucoromycota</taxon>
        <taxon>Glomeromycotina</taxon>
        <taxon>Glomeromycetes</taxon>
        <taxon>Diversisporales</taxon>
        <taxon>Gigasporaceae</taxon>
        <taxon>Gigaspora</taxon>
    </lineage>
</organism>
<proteinExistence type="predicted"/>
<dbReference type="EMBL" id="CAJVQB010031425">
    <property type="protein sequence ID" value="CAG8816873.1"/>
    <property type="molecule type" value="Genomic_DNA"/>
</dbReference>
<reference evidence="1 2" key="1">
    <citation type="submission" date="2021-06" db="EMBL/GenBank/DDBJ databases">
        <authorList>
            <person name="Kallberg Y."/>
            <person name="Tangrot J."/>
            <person name="Rosling A."/>
        </authorList>
    </citation>
    <scope>NUCLEOTIDE SEQUENCE [LARGE SCALE GENOMIC DNA]</scope>
    <source>
        <strain evidence="1 2">120-4 pot B 10/14</strain>
    </source>
</reference>
<keyword evidence="2" id="KW-1185">Reference proteome</keyword>
<evidence type="ECO:0000313" key="2">
    <source>
        <dbReference type="Proteomes" id="UP000789901"/>
    </source>
</evidence>
<comment type="caution">
    <text evidence="1">The sequence shown here is derived from an EMBL/GenBank/DDBJ whole genome shotgun (WGS) entry which is preliminary data.</text>
</comment>
<evidence type="ECO:0000313" key="1">
    <source>
        <dbReference type="EMBL" id="CAG8816873.1"/>
    </source>
</evidence>
<protein>
    <submittedName>
        <fullName evidence="1">42042_t:CDS:1</fullName>
    </submittedName>
</protein>
<accession>A0ABN7W5F3</accession>
<dbReference type="Proteomes" id="UP000789901">
    <property type="component" value="Unassembled WGS sequence"/>
</dbReference>
<sequence length="67" mass="7797">MSILFYYAQSEPACNSSSEEITINPITQAMNNYLKEAKKVQAEELSEFLVKPLQELRIKEGNMLWVW</sequence>
<gene>
    <name evidence="1" type="ORF">GMARGA_LOCUS26656</name>
</gene>